<feature type="DNA-binding region" description="OmpR/PhoB-type" evidence="2">
    <location>
        <begin position="41"/>
        <end position="143"/>
    </location>
</feature>
<comment type="caution">
    <text evidence="4">The sequence shown here is derived from an EMBL/GenBank/DDBJ whole genome shotgun (WGS) entry which is preliminary data.</text>
</comment>
<dbReference type="GO" id="GO:0000160">
    <property type="term" value="P:phosphorelay signal transduction system"/>
    <property type="evidence" value="ECO:0007669"/>
    <property type="project" value="InterPro"/>
</dbReference>
<dbReference type="CDD" id="cd00383">
    <property type="entry name" value="trans_reg_C"/>
    <property type="match status" value="1"/>
</dbReference>
<accession>A0A096B2G4</accession>
<dbReference type="InterPro" id="IPR016032">
    <property type="entry name" value="Sig_transdc_resp-reg_C-effctor"/>
</dbReference>
<dbReference type="EMBL" id="ADLO01000114">
    <property type="protein sequence ID" value="KGF53240.1"/>
    <property type="molecule type" value="Genomic_DNA"/>
</dbReference>
<protein>
    <recommendedName>
        <fullName evidence="3">OmpR/PhoB-type domain-containing protein</fullName>
    </recommendedName>
</protein>
<evidence type="ECO:0000259" key="3">
    <source>
        <dbReference type="PROSITE" id="PS51755"/>
    </source>
</evidence>
<name>A0A096B2G4_FLAPL</name>
<organism evidence="4 5">
    <name type="scientific">Flavonifractor plautii 1_3_50AFAA</name>
    <dbReference type="NCBI Taxonomy" id="742738"/>
    <lineage>
        <taxon>Bacteria</taxon>
        <taxon>Bacillati</taxon>
        <taxon>Bacillota</taxon>
        <taxon>Clostridia</taxon>
        <taxon>Eubacteriales</taxon>
        <taxon>Oscillospiraceae</taxon>
        <taxon>Flavonifractor</taxon>
    </lineage>
</organism>
<dbReference type="InterPro" id="IPR036388">
    <property type="entry name" value="WH-like_DNA-bd_sf"/>
</dbReference>
<proteinExistence type="predicted"/>
<dbReference type="PROSITE" id="PS51755">
    <property type="entry name" value="OMPR_PHOB"/>
    <property type="match status" value="1"/>
</dbReference>
<reference evidence="4 5" key="1">
    <citation type="submission" date="2011-08" db="EMBL/GenBank/DDBJ databases">
        <title>The Genome Sequence of Clostridium orbiscindens 1_3_50AFAA.</title>
        <authorList>
            <consortium name="The Broad Institute Genome Sequencing Platform"/>
            <person name="Earl A."/>
            <person name="Ward D."/>
            <person name="Feldgarden M."/>
            <person name="Gevers D."/>
            <person name="Daigneault M."/>
            <person name="Strauss J."/>
            <person name="Allen-Vercoe E."/>
            <person name="Young S.K."/>
            <person name="Zeng Q."/>
            <person name="Gargeya S."/>
            <person name="Fitzgerald M."/>
            <person name="Haas B."/>
            <person name="Abouelleil A."/>
            <person name="Alvarado L."/>
            <person name="Arachchi H.M."/>
            <person name="Berlin A."/>
            <person name="Brown A."/>
            <person name="Chapman S.B."/>
            <person name="Chen Z."/>
            <person name="Dunbar C."/>
            <person name="Freedman E."/>
            <person name="Gearin G."/>
            <person name="Gellesch M."/>
            <person name="Goldberg J."/>
            <person name="Griggs A."/>
            <person name="Gujja S."/>
            <person name="Heiman D."/>
            <person name="Howarth C."/>
            <person name="Larson L."/>
            <person name="Lui A."/>
            <person name="MacDonald P.J.P."/>
            <person name="Montmayeur A."/>
            <person name="Murphy C."/>
            <person name="Neiman D."/>
            <person name="Pearson M."/>
            <person name="Priest M."/>
            <person name="Roberts A."/>
            <person name="Saif S."/>
            <person name="Shea T."/>
            <person name="Shenoy N."/>
            <person name="Sisk P."/>
            <person name="Stolte C."/>
            <person name="Sykes S."/>
            <person name="Wortman J."/>
            <person name="Nusbaum C."/>
            <person name="Birren B."/>
        </authorList>
    </citation>
    <scope>NUCLEOTIDE SEQUENCE [LARGE SCALE GENOMIC DNA]</scope>
    <source>
        <strain evidence="4 5">1_3_50AFAA</strain>
    </source>
</reference>
<keyword evidence="5" id="KW-1185">Reference proteome</keyword>
<feature type="domain" description="OmpR/PhoB-type" evidence="3">
    <location>
        <begin position="41"/>
        <end position="143"/>
    </location>
</feature>
<dbReference type="Pfam" id="PF00486">
    <property type="entry name" value="Trans_reg_C"/>
    <property type="match status" value="1"/>
</dbReference>
<dbReference type="InterPro" id="IPR001867">
    <property type="entry name" value="OmpR/PhoB-type_DNA-bd"/>
</dbReference>
<dbReference type="RefSeq" id="WP_024724261.1">
    <property type="nucleotide sequence ID" value="NZ_KN174167.1"/>
</dbReference>
<dbReference type="AlphaFoldDB" id="A0A096B2G4"/>
<evidence type="ECO:0000256" key="2">
    <source>
        <dbReference type="PROSITE-ProRule" id="PRU01091"/>
    </source>
</evidence>
<dbReference type="HOGENOM" id="CLU_1755674_0_0_9"/>
<dbReference type="GO" id="GO:0003677">
    <property type="term" value="F:DNA binding"/>
    <property type="evidence" value="ECO:0007669"/>
    <property type="project" value="UniProtKB-UniRule"/>
</dbReference>
<dbReference type="GO" id="GO:0006355">
    <property type="term" value="P:regulation of DNA-templated transcription"/>
    <property type="evidence" value="ECO:0007669"/>
    <property type="project" value="InterPro"/>
</dbReference>
<dbReference type="Gene3D" id="1.10.10.10">
    <property type="entry name" value="Winged helix-like DNA-binding domain superfamily/Winged helix DNA-binding domain"/>
    <property type="match status" value="1"/>
</dbReference>
<gene>
    <name evidence="4" type="ORF">HMPREF9460_03749</name>
</gene>
<dbReference type="SMART" id="SM00862">
    <property type="entry name" value="Trans_reg_C"/>
    <property type="match status" value="1"/>
</dbReference>
<evidence type="ECO:0000256" key="1">
    <source>
        <dbReference type="ARBA" id="ARBA00023125"/>
    </source>
</evidence>
<evidence type="ECO:0000313" key="4">
    <source>
        <dbReference type="EMBL" id="KGF53240.1"/>
    </source>
</evidence>
<evidence type="ECO:0000313" key="5">
    <source>
        <dbReference type="Proteomes" id="UP000029585"/>
    </source>
</evidence>
<keyword evidence="1 2" id="KW-0238">DNA-binding</keyword>
<dbReference type="Proteomes" id="UP000029585">
    <property type="component" value="Unassembled WGS sequence"/>
</dbReference>
<sequence length="148" mass="17094">MKVFAFVSEGQEEEKNMLENIQSIIEHAGSTGNLLMTHGFEPVTEAFGIRFYPARRKVIMDGIQYTLTRAQFHLLHLLAAYEGQLVSHSEIIQIITKERNGKPATLTESSNYMRNLRKKLCLDSETSRYILKSVKRRGYLLIDRQEMN</sequence>
<dbReference type="SUPFAM" id="SSF46894">
    <property type="entry name" value="C-terminal effector domain of the bipartite response regulators"/>
    <property type="match status" value="1"/>
</dbReference>